<keyword evidence="3" id="KW-1185">Reference proteome</keyword>
<organism evidence="2 3">
    <name type="scientific">Streptomyces orinoci</name>
    <name type="common">Streptoverticillium orinoci</name>
    <dbReference type="NCBI Taxonomy" id="67339"/>
    <lineage>
        <taxon>Bacteria</taxon>
        <taxon>Bacillati</taxon>
        <taxon>Actinomycetota</taxon>
        <taxon>Actinomycetes</taxon>
        <taxon>Kitasatosporales</taxon>
        <taxon>Streptomycetaceae</taxon>
        <taxon>Streptomyces</taxon>
    </lineage>
</organism>
<sequence>MALFLASHWESGWAVMELRGTLDSGTGRELRDFVATVTARHRHLLNLIVDLSELTQAEPGGLAALKSVHTLLDEDQGELRLVCPEGRVERLLHSSGLARALPVYPALGAALAAPRAAHDDRMSDAVG</sequence>
<dbReference type="PANTHER" id="PTHR33495:SF2">
    <property type="entry name" value="ANTI-SIGMA FACTOR ANTAGONIST TM_1081-RELATED"/>
    <property type="match status" value="1"/>
</dbReference>
<proteinExistence type="predicted"/>
<name>A0ABV3K401_STRON</name>
<evidence type="ECO:0000313" key="3">
    <source>
        <dbReference type="Proteomes" id="UP001552594"/>
    </source>
</evidence>
<protein>
    <submittedName>
        <fullName evidence="2">STAS domain-containing protein</fullName>
    </submittedName>
</protein>
<evidence type="ECO:0000313" key="2">
    <source>
        <dbReference type="EMBL" id="MEV5509874.1"/>
    </source>
</evidence>
<dbReference type="PROSITE" id="PS50801">
    <property type="entry name" value="STAS"/>
    <property type="match status" value="1"/>
</dbReference>
<dbReference type="PANTHER" id="PTHR33495">
    <property type="entry name" value="ANTI-SIGMA FACTOR ANTAGONIST TM_1081-RELATED-RELATED"/>
    <property type="match status" value="1"/>
</dbReference>
<dbReference type="InterPro" id="IPR002645">
    <property type="entry name" value="STAS_dom"/>
</dbReference>
<dbReference type="EMBL" id="JBFAUK010000025">
    <property type="protein sequence ID" value="MEV5509874.1"/>
    <property type="molecule type" value="Genomic_DNA"/>
</dbReference>
<comment type="caution">
    <text evidence="2">The sequence shown here is derived from an EMBL/GenBank/DDBJ whole genome shotgun (WGS) entry which is preliminary data.</text>
</comment>
<dbReference type="CDD" id="cd07043">
    <property type="entry name" value="STAS_anti-anti-sigma_factors"/>
    <property type="match status" value="1"/>
</dbReference>
<dbReference type="Gene3D" id="3.30.750.24">
    <property type="entry name" value="STAS domain"/>
    <property type="match status" value="1"/>
</dbReference>
<dbReference type="SUPFAM" id="SSF52091">
    <property type="entry name" value="SpoIIaa-like"/>
    <property type="match status" value="1"/>
</dbReference>
<evidence type="ECO:0000259" key="1">
    <source>
        <dbReference type="PROSITE" id="PS50801"/>
    </source>
</evidence>
<dbReference type="Pfam" id="PF01740">
    <property type="entry name" value="STAS"/>
    <property type="match status" value="1"/>
</dbReference>
<reference evidence="2 3" key="1">
    <citation type="submission" date="2024-06" db="EMBL/GenBank/DDBJ databases">
        <title>The Natural Products Discovery Center: Release of the First 8490 Sequenced Strains for Exploring Actinobacteria Biosynthetic Diversity.</title>
        <authorList>
            <person name="Kalkreuter E."/>
            <person name="Kautsar S.A."/>
            <person name="Yang D."/>
            <person name="Bader C.D."/>
            <person name="Teijaro C.N."/>
            <person name="Fluegel L."/>
            <person name="Davis C.M."/>
            <person name="Simpson J.R."/>
            <person name="Lauterbach L."/>
            <person name="Steele A.D."/>
            <person name="Gui C."/>
            <person name="Meng S."/>
            <person name="Li G."/>
            <person name="Viehrig K."/>
            <person name="Ye F."/>
            <person name="Su P."/>
            <person name="Kiefer A.F."/>
            <person name="Nichols A."/>
            <person name="Cepeda A.J."/>
            <person name="Yan W."/>
            <person name="Fan B."/>
            <person name="Jiang Y."/>
            <person name="Adhikari A."/>
            <person name="Zheng C.-J."/>
            <person name="Schuster L."/>
            <person name="Cowan T.M."/>
            <person name="Smanski M.J."/>
            <person name="Chevrette M.G."/>
            <person name="De Carvalho L.P.S."/>
            <person name="Shen B."/>
        </authorList>
    </citation>
    <scope>NUCLEOTIDE SEQUENCE [LARGE SCALE GENOMIC DNA]</scope>
    <source>
        <strain evidence="2 3">NPDC052347</strain>
    </source>
</reference>
<accession>A0ABV3K401</accession>
<dbReference type="RefSeq" id="WP_109283952.1">
    <property type="nucleotide sequence ID" value="NZ_JBFAUK010000025.1"/>
</dbReference>
<dbReference type="InterPro" id="IPR036513">
    <property type="entry name" value="STAS_dom_sf"/>
</dbReference>
<dbReference type="Proteomes" id="UP001552594">
    <property type="component" value="Unassembled WGS sequence"/>
</dbReference>
<gene>
    <name evidence="2" type="ORF">AB0L16_26130</name>
</gene>
<feature type="domain" description="STAS" evidence="1">
    <location>
        <begin position="12"/>
        <end position="114"/>
    </location>
</feature>